<dbReference type="Pfam" id="PF01558">
    <property type="entry name" value="POR"/>
    <property type="match status" value="1"/>
</dbReference>
<accession>A0A1H9I7F0</accession>
<dbReference type="InterPro" id="IPR011895">
    <property type="entry name" value="Pyrv_flavodox_OxRed"/>
</dbReference>
<dbReference type="PIRSF" id="PIRSF000159">
    <property type="entry name" value="NifJ"/>
    <property type="match status" value="1"/>
</dbReference>
<dbReference type="GO" id="GO:0051539">
    <property type="term" value="F:4 iron, 4 sulfur cluster binding"/>
    <property type="evidence" value="ECO:0007669"/>
    <property type="project" value="UniProtKB-KW"/>
</dbReference>
<dbReference type="Pfam" id="PF02775">
    <property type="entry name" value="TPP_enzyme_C"/>
    <property type="match status" value="1"/>
</dbReference>
<dbReference type="GO" id="GO:0044281">
    <property type="term" value="P:small molecule metabolic process"/>
    <property type="evidence" value="ECO:0007669"/>
    <property type="project" value="UniProtKB-ARBA"/>
</dbReference>
<feature type="site" description="Important for catalytic activity" evidence="12">
    <location>
        <position position="70"/>
    </location>
</feature>
<comment type="function">
    <text evidence="10">Oxidoreductase required for the transfer of electrons from pyruvate to flavodoxin.</text>
</comment>
<feature type="binding site" evidence="13">
    <location>
        <position position="704"/>
    </location>
    <ligand>
        <name>[4Fe-4S] cluster</name>
        <dbReference type="ChEBI" id="CHEBI:49883"/>
        <label>1</label>
    </ligand>
</feature>
<comment type="cofactor">
    <cofactor evidence="13">
        <name>[4Fe-4S] cluster</name>
        <dbReference type="ChEBI" id="CHEBI:49883"/>
    </cofactor>
    <text evidence="13">Binds 3 [4Fe-4S] clusters per subunit.</text>
</comment>
<evidence type="ECO:0000256" key="13">
    <source>
        <dbReference type="PIRSR" id="PIRSR000159-50"/>
    </source>
</evidence>
<dbReference type="AlphaFoldDB" id="A0A1H9I7F0"/>
<keyword evidence="15" id="KW-0670">Pyruvate</keyword>
<feature type="site" description="Important for catalytic activity" evidence="12">
    <location>
        <position position="120"/>
    </location>
</feature>
<dbReference type="Pfam" id="PF10371">
    <property type="entry name" value="EKR"/>
    <property type="match status" value="1"/>
</dbReference>
<gene>
    <name evidence="15" type="ORF">SAMN03080615_02476</name>
</gene>
<keyword evidence="8 13" id="KW-0411">Iron-sulfur</keyword>
<dbReference type="Proteomes" id="UP000198749">
    <property type="component" value="Unassembled WGS sequence"/>
</dbReference>
<dbReference type="RefSeq" id="WP_245756572.1">
    <property type="nucleotide sequence ID" value="NZ_AP025284.1"/>
</dbReference>
<dbReference type="Pfam" id="PF17147">
    <property type="entry name" value="PFOR_II"/>
    <property type="match status" value="1"/>
</dbReference>
<feature type="binding site" evidence="11">
    <location>
        <position position="864"/>
    </location>
    <ligand>
        <name>thiamine diphosphate</name>
        <dbReference type="ChEBI" id="CHEBI:58937"/>
    </ligand>
</feature>
<feature type="binding site" evidence="13">
    <location>
        <position position="839"/>
    </location>
    <ligand>
        <name>[4Fe-4S] cluster</name>
        <dbReference type="ChEBI" id="CHEBI:49883"/>
        <label>3</label>
    </ligand>
</feature>
<feature type="binding site" evidence="11">
    <location>
        <position position="841"/>
    </location>
    <ligand>
        <name>thiamine diphosphate</name>
        <dbReference type="ChEBI" id="CHEBI:58937"/>
    </ligand>
</feature>
<dbReference type="Gene3D" id="4.10.780.10">
    <property type="entry name" value="Pyruvate-flavodoxin oxidoreductase, EKR domain"/>
    <property type="match status" value="1"/>
</dbReference>
<dbReference type="FunFam" id="3.40.920.10:FF:000001">
    <property type="entry name" value="Pyruvate:ferredoxin (Flavodoxin) oxidoreductase"/>
    <property type="match status" value="1"/>
</dbReference>
<evidence type="ECO:0000256" key="9">
    <source>
        <dbReference type="ARBA" id="ARBA00048963"/>
    </source>
</evidence>
<comment type="catalytic activity">
    <reaction evidence="9 10">
        <text>oxidized [flavodoxin] + pyruvate + CoA + 2 H(+) = reduced [flavodoxin] + acetyl-CoA + CO2</text>
        <dbReference type="Rhea" id="RHEA:44140"/>
        <dbReference type="Rhea" id="RHEA-COMP:10622"/>
        <dbReference type="Rhea" id="RHEA-COMP:10623"/>
        <dbReference type="ChEBI" id="CHEBI:15361"/>
        <dbReference type="ChEBI" id="CHEBI:15378"/>
        <dbReference type="ChEBI" id="CHEBI:16526"/>
        <dbReference type="ChEBI" id="CHEBI:57287"/>
        <dbReference type="ChEBI" id="CHEBI:57288"/>
        <dbReference type="ChEBI" id="CHEBI:57618"/>
        <dbReference type="ChEBI" id="CHEBI:58210"/>
    </reaction>
</comment>
<dbReference type="Gene3D" id="3.30.70.20">
    <property type="match status" value="1"/>
</dbReference>
<feature type="binding site" evidence="11">
    <location>
        <begin position="1020"/>
        <end position="1025"/>
    </location>
    <ligand>
        <name>thiamine diphosphate</name>
        <dbReference type="ChEBI" id="CHEBI:58937"/>
    </ligand>
</feature>
<dbReference type="EC" id="1.2.7.-" evidence="10"/>
<feature type="site" description="Important for catalytic activity" evidence="12">
    <location>
        <position position="1025"/>
    </location>
</feature>
<evidence type="ECO:0000256" key="2">
    <source>
        <dbReference type="ARBA" id="ARBA00022448"/>
    </source>
</evidence>
<dbReference type="GO" id="GO:0005506">
    <property type="term" value="F:iron ion binding"/>
    <property type="evidence" value="ECO:0007669"/>
    <property type="project" value="InterPro"/>
</dbReference>
<feature type="binding site" evidence="13">
    <location>
        <position position="710"/>
    </location>
    <ligand>
        <name>[4Fe-4S] cluster</name>
        <dbReference type="ChEBI" id="CHEBI:49883"/>
        <label>1</label>
    </ligand>
</feature>
<evidence type="ECO:0000256" key="8">
    <source>
        <dbReference type="ARBA" id="ARBA00023014"/>
    </source>
</evidence>
<evidence type="ECO:0000256" key="10">
    <source>
        <dbReference type="PIRNR" id="PIRNR000159"/>
    </source>
</evidence>
<dbReference type="SUPFAM" id="SSF54862">
    <property type="entry name" value="4Fe-4S ferredoxins"/>
    <property type="match status" value="1"/>
</dbReference>
<dbReference type="GO" id="GO:0006979">
    <property type="term" value="P:response to oxidative stress"/>
    <property type="evidence" value="ECO:0007669"/>
    <property type="project" value="TreeGrafter"/>
</dbReference>
<dbReference type="InterPro" id="IPR019752">
    <property type="entry name" value="Pyrv/ketoisovalerate_OxRed_cat"/>
</dbReference>
<dbReference type="FunFam" id="3.40.50.970:FF:000041">
    <property type="entry name" value="Pyruvate:ferredoxin (Flavodoxin) oxidoreductase"/>
    <property type="match status" value="1"/>
</dbReference>
<dbReference type="PROSITE" id="PS51379">
    <property type="entry name" value="4FE4S_FER_2"/>
    <property type="match status" value="2"/>
</dbReference>
<feature type="binding site" evidence="13">
    <location>
        <position position="768"/>
    </location>
    <ligand>
        <name>[4Fe-4S] cluster</name>
        <dbReference type="ChEBI" id="CHEBI:49883"/>
        <label>2</label>
    </ligand>
</feature>
<dbReference type="FunFam" id="3.40.50.970:FF:000012">
    <property type="entry name" value="Pyruvate:ferredoxin (Flavodoxin) oxidoreductase"/>
    <property type="match status" value="1"/>
</dbReference>
<dbReference type="CDD" id="cd03377">
    <property type="entry name" value="TPP_PFOR_PNO"/>
    <property type="match status" value="1"/>
</dbReference>
<dbReference type="InterPro" id="IPR029061">
    <property type="entry name" value="THDP-binding"/>
</dbReference>
<feature type="binding site" evidence="11">
    <location>
        <position position="70"/>
    </location>
    <ligand>
        <name>thiamine diphosphate</name>
        <dbReference type="ChEBI" id="CHEBI:58937"/>
    </ligand>
</feature>
<dbReference type="Gene3D" id="3.40.50.970">
    <property type="match status" value="2"/>
</dbReference>
<reference evidence="16" key="1">
    <citation type="submission" date="2016-10" db="EMBL/GenBank/DDBJ databases">
        <authorList>
            <person name="Varghese N."/>
            <person name="Submissions S."/>
        </authorList>
    </citation>
    <scope>NUCLEOTIDE SEQUENCE [LARGE SCALE GENOMIC DNA]</scope>
    <source>
        <strain evidence="16">DSM 18887</strain>
    </source>
</reference>
<sequence length="1205" mass="133073">MNSPVKDTRQTRMMDGNEAAAYIAHHLNDVIAIYPITPASPMGEMSDSWSADGVRNLWGVVPDVIELQSEGGAAGAVHGALQAGAKTTTFTASQGLLLKIPNMYKIAGELTPTVFHIAARSLATHALSIFCDHSDVMATRSTGFAMLASNSVQEVMDMATIAEMSTLEGRVPLLHFFDGFRTSHEVSKVEVVTEAMLRQLINMERVRDCRNRALSPDHPVVRGTSQNPDIFFQAREACNPYYDAFPEIVQQAMNRFAEVTGRQYQLYEYEGARDAESVIVLMGSGAETASETVDFINRNGGKTGVLKVRLFRPFDAARLLNALPDSVKQIAVLDRTKEPGADGEPLYKDIATAFMQSILSGKLTADKLPKLLGGRFGLSSKEFTPAMIRGVFDELARPQSKNLFTVGIDDDLTHTSISYDPHFITDAHKDAYQAVFYGLGADGTVSANKNSIKIIGDQEGYYAQGHFVYDSKKSGAVTVSHLRFGPHKIHSAYEIQEGQADFVACHQPRFLSLYPMLEKARHGAVFLLNSSAAPDELWDTLPETVQQQLIEKQIRLYAIDAYRVATECGMGKRINTIMQSCFFKISGILPIDRAISLIKDAVRKSYSSNPKVVELNLNAIDASLSQLHEIKVHERATSRIPMHELSANRANDFVRQLTAELIAGHGDRIPVSALSADGTWPTGTTAFEKRDLATELPLWDEDLCTHCGKCVLVCPHSVIRSKIFDKSLLQEAPDGFRAVPVKGAKDFPENSFISYQVSPSDCTGCTLCVDICPIVDKQHPEHKAINMVPKEQTYEVEKDNWEFFLSLPEFDRTTLKNTTLKGSMVFQPLFEFSGACSGCGETSYIRLASQLFGDRMLVANATGCSSIYGGNLPTTPWTKNPDGRGPAWNNSLFEDNAEFGLGMRVALDKQKAYAISLLQELKDKLDPELVESLLTETEADEAGIEHQRQSVEKLKLALDSLSDHSEIGDKAVELRHLADQLSRKSVWIIGGDGWAYDIGFGGLDHVLASGRNVNILVLDTEVYSNTGGQTSKATPIGAVAKFSASGKSVAKKDLARIAMDYEHVYVAHVAYAAKDVQTLRAFLEAESYDGPSLIIAYSPCIAHGFEMKDNHLHQQLAVDSGHWPLFRYDPRLADQHKNPLKMDSKPPSIPYSEFARRETRFNSLLKAHPVEAAAFLDKAQHDVSERYKRYQQMAEMDWEEAPSPE</sequence>
<keyword evidence="4 13" id="KW-0479">Metal-binding</keyword>
<dbReference type="InterPro" id="IPR050722">
    <property type="entry name" value="Pyruvate:ferred/Flavod_OxRd"/>
</dbReference>
<dbReference type="InterPro" id="IPR009014">
    <property type="entry name" value="Transketo_C/PFOR_II"/>
</dbReference>
<dbReference type="InterPro" id="IPR002869">
    <property type="entry name" value="Pyrv_flavodox_OxRed_cen"/>
</dbReference>
<dbReference type="InterPro" id="IPR017896">
    <property type="entry name" value="4Fe4S_Fe-S-bd"/>
</dbReference>
<feature type="binding site" evidence="13">
    <location>
        <position position="714"/>
    </location>
    <ligand>
        <name>[4Fe-4S] cluster</name>
        <dbReference type="ChEBI" id="CHEBI:49883"/>
        <label>2</label>
    </ligand>
</feature>
<evidence type="ECO:0000256" key="12">
    <source>
        <dbReference type="PIRSR" id="PIRSR000159-2"/>
    </source>
</evidence>
<dbReference type="GO" id="GO:0016903">
    <property type="term" value="F:oxidoreductase activity, acting on the aldehyde or oxo group of donors"/>
    <property type="evidence" value="ECO:0007669"/>
    <property type="project" value="InterPro"/>
</dbReference>
<feature type="binding site" evidence="13">
    <location>
        <position position="765"/>
    </location>
    <ligand>
        <name>[4Fe-4S] cluster</name>
        <dbReference type="ChEBI" id="CHEBI:49883"/>
        <label>2</label>
    </ligand>
</feature>
<dbReference type="Gene3D" id="3.40.50.920">
    <property type="match status" value="1"/>
</dbReference>
<feature type="binding site" evidence="13">
    <location>
        <position position="707"/>
    </location>
    <ligand>
        <name>[4Fe-4S] cluster</name>
        <dbReference type="ChEBI" id="CHEBI:49883"/>
        <label>1</label>
    </ligand>
</feature>
<feature type="binding site" evidence="11">
    <location>
        <begin position="991"/>
        <end position="994"/>
    </location>
    <ligand>
        <name>thiamine diphosphate</name>
        <dbReference type="ChEBI" id="CHEBI:58937"/>
    </ligand>
</feature>
<evidence type="ECO:0000256" key="4">
    <source>
        <dbReference type="ARBA" id="ARBA00022723"/>
    </source>
</evidence>
<keyword evidence="2 10" id="KW-0813">Transport</keyword>
<dbReference type="Gene3D" id="3.40.920.10">
    <property type="entry name" value="Pyruvate-ferredoxin oxidoreductase, PFOR, domain III"/>
    <property type="match status" value="1"/>
</dbReference>
<dbReference type="InterPro" id="IPR011766">
    <property type="entry name" value="TPP_enzyme_TPP-bd"/>
</dbReference>
<evidence type="ECO:0000259" key="14">
    <source>
        <dbReference type="PROSITE" id="PS51379"/>
    </source>
</evidence>
<dbReference type="GO" id="GO:0030976">
    <property type="term" value="F:thiamine pyrophosphate binding"/>
    <property type="evidence" value="ECO:0007669"/>
    <property type="project" value="InterPro"/>
</dbReference>
<feature type="site" description="Important for catalytic activity" evidence="12">
    <location>
        <position position="37"/>
    </location>
</feature>
<dbReference type="SUPFAM" id="SSF53323">
    <property type="entry name" value="Pyruvate-ferredoxin oxidoreductase, PFOR, domain III"/>
    <property type="match status" value="1"/>
</dbReference>
<dbReference type="PROSITE" id="PS00198">
    <property type="entry name" value="4FE4S_FER_1"/>
    <property type="match status" value="2"/>
</dbReference>
<keyword evidence="5 10" id="KW-0249">Electron transport</keyword>
<evidence type="ECO:0000256" key="1">
    <source>
        <dbReference type="ARBA" id="ARBA00009032"/>
    </source>
</evidence>
<dbReference type="SMART" id="SM00890">
    <property type="entry name" value="EKR"/>
    <property type="match status" value="1"/>
</dbReference>
<evidence type="ECO:0000256" key="5">
    <source>
        <dbReference type="ARBA" id="ARBA00022982"/>
    </source>
</evidence>
<dbReference type="EMBL" id="FOGB01000006">
    <property type="protein sequence ID" value="SEQ70486.1"/>
    <property type="molecule type" value="Genomic_DNA"/>
</dbReference>
<name>A0A1H9I7F0_9GAMM</name>
<evidence type="ECO:0000256" key="7">
    <source>
        <dbReference type="ARBA" id="ARBA00023004"/>
    </source>
</evidence>
<dbReference type="PANTHER" id="PTHR32154">
    <property type="entry name" value="PYRUVATE-FLAVODOXIN OXIDOREDUCTASE-RELATED"/>
    <property type="match status" value="1"/>
</dbReference>
<keyword evidence="6 10" id="KW-0560">Oxidoreductase</keyword>
<comment type="similarity">
    <text evidence="1 10">Belongs to the pyruvate:ferredoxin/flavodoxin oxidoreductase family.</text>
</comment>
<evidence type="ECO:0000313" key="16">
    <source>
        <dbReference type="Proteomes" id="UP000198749"/>
    </source>
</evidence>
<feature type="binding site" evidence="13">
    <location>
        <position position="836"/>
    </location>
    <ligand>
        <name>[4Fe-4S] cluster</name>
        <dbReference type="ChEBI" id="CHEBI:49883"/>
        <label>3</label>
    </ligand>
</feature>
<dbReference type="InterPro" id="IPR002880">
    <property type="entry name" value="Pyrv_Fd/Flavodoxin_OxRdtase_N"/>
</dbReference>
<dbReference type="SUPFAM" id="SSF52518">
    <property type="entry name" value="Thiamin diphosphate-binding fold (THDP-binding)"/>
    <property type="match status" value="2"/>
</dbReference>
<dbReference type="GO" id="GO:0022900">
    <property type="term" value="P:electron transport chain"/>
    <property type="evidence" value="ECO:0007669"/>
    <property type="project" value="InterPro"/>
</dbReference>
<dbReference type="CDD" id="cd07034">
    <property type="entry name" value="TPP_PYR_PFOR_IOR-alpha_like"/>
    <property type="match status" value="1"/>
</dbReference>
<feature type="binding site" evidence="13">
    <location>
        <position position="1100"/>
    </location>
    <ligand>
        <name>[4Fe-4S] cluster</name>
        <dbReference type="ChEBI" id="CHEBI:49883"/>
        <label>3</label>
    </ligand>
</feature>
<feature type="binding site" evidence="11">
    <location>
        <position position="37"/>
    </location>
    <ligand>
        <name>pyruvate</name>
        <dbReference type="ChEBI" id="CHEBI:15361"/>
    </ligand>
</feature>
<evidence type="ECO:0000256" key="6">
    <source>
        <dbReference type="ARBA" id="ARBA00023002"/>
    </source>
</evidence>
<feature type="binding site" evidence="13">
    <location>
        <position position="864"/>
    </location>
    <ligand>
        <name>[4Fe-4S] cluster</name>
        <dbReference type="ChEBI" id="CHEBI:49883"/>
        <label>3</label>
    </ligand>
</feature>
<keyword evidence="7 13" id="KW-0408">Iron</keyword>
<dbReference type="InterPro" id="IPR033412">
    <property type="entry name" value="PFOR_II"/>
</dbReference>
<evidence type="ECO:0000256" key="3">
    <source>
        <dbReference type="ARBA" id="ARBA00022485"/>
    </source>
</evidence>
<keyword evidence="3 13" id="KW-0004">4Fe-4S</keyword>
<keyword evidence="16" id="KW-1185">Reference proteome</keyword>
<dbReference type="InterPro" id="IPR037112">
    <property type="entry name" value="Pyrv-flavodox_OxR_EKR_sf"/>
</dbReference>
<dbReference type="InterPro" id="IPR017900">
    <property type="entry name" value="4Fe4S_Fe_S_CS"/>
</dbReference>
<feature type="binding site" evidence="13">
    <location>
        <position position="762"/>
    </location>
    <ligand>
        <name>[4Fe-4S] cluster</name>
        <dbReference type="ChEBI" id="CHEBI:49883"/>
        <label>2</label>
    </ligand>
</feature>
<feature type="binding site" evidence="13">
    <location>
        <position position="772"/>
    </location>
    <ligand>
        <name>[4Fe-4S] cluster</name>
        <dbReference type="ChEBI" id="CHEBI:49883"/>
        <label>1</label>
    </ligand>
</feature>
<dbReference type="NCBIfam" id="TIGR02176">
    <property type="entry name" value="pyruv_ox_red"/>
    <property type="match status" value="1"/>
</dbReference>
<proteinExistence type="inferred from homology"/>
<dbReference type="InterPro" id="IPR019456">
    <property type="entry name" value="Pyrv-flavodox_OxRtase_EKR"/>
</dbReference>
<feature type="domain" description="4Fe-4S ferredoxin-type" evidence="14">
    <location>
        <begin position="753"/>
        <end position="783"/>
    </location>
</feature>
<evidence type="ECO:0000313" key="15">
    <source>
        <dbReference type="EMBL" id="SEQ70486.1"/>
    </source>
</evidence>
<dbReference type="PANTHER" id="PTHR32154:SF0">
    <property type="entry name" value="PYRUVATE-FLAVODOXIN OXIDOREDUCTASE-RELATED"/>
    <property type="match status" value="1"/>
</dbReference>
<organism evidence="15 16">
    <name type="scientific">Amphritea atlantica</name>
    <dbReference type="NCBI Taxonomy" id="355243"/>
    <lineage>
        <taxon>Bacteria</taxon>
        <taxon>Pseudomonadati</taxon>
        <taxon>Pseudomonadota</taxon>
        <taxon>Gammaproteobacteria</taxon>
        <taxon>Oceanospirillales</taxon>
        <taxon>Oceanospirillaceae</taxon>
        <taxon>Amphritea</taxon>
    </lineage>
</organism>
<dbReference type="Pfam" id="PF01855">
    <property type="entry name" value="POR_N"/>
    <property type="match status" value="1"/>
</dbReference>
<feature type="binding site" evidence="11">
    <location>
        <position position="120"/>
    </location>
    <ligand>
        <name>pyruvate</name>
        <dbReference type="ChEBI" id="CHEBI:15361"/>
    </ligand>
</feature>
<protein>
    <recommendedName>
        <fullName evidence="10">Pyruvate-flavodoxin oxidoreductase</fullName>
        <ecNumber evidence="10">1.2.7.-</ecNumber>
    </recommendedName>
</protein>
<evidence type="ECO:0000256" key="11">
    <source>
        <dbReference type="PIRSR" id="PIRSR000159-1"/>
    </source>
</evidence>
<dbReference type="Pfam" id="PF12838">
    <property type="entry name" value="Fer4_7"/>
    <property type="match status" value="1"/>
</dbReference>
<dbReference type="FunFam" id="3.40.50.920:FF:000007">
    <property type="entry name" value="Pyruvate:ferredoxin (Flavodoxin) oxidoreductase"/>
    <property type="match status" value="1"/>
</dbReference>
<feature type="domain" description="4Fe-4S ferredoxin-type" evidence="14">
    <location>
        <begin position="695"/>
        <end position="724"/>
    </location>
</feature>
<dbReference type="SUPFAM" id="SSF52922">
    <property type="entry name" value="TK C-terminal domain-like"/>
    <property type="match status" value="1"/>
</dbReference>
<dbReference type="STRING" id="355243.SAMN03080615_02476"/>